<sequence length="194" mass="22400">MSNIFKIIPFFKQNETSVKEPNNEINNAKIWMQGEPVTESDQFFPFTIKKPSEDIGYTLPYEPMIDIEGGNNIIRRYVAKAKYEGANKIGGSIKERWNSKDYTITIRGILMGSMLTGNIQDCYPLKDFNRLKNYLTVGEIFEVFCEPLQLLDIHRVVIESFSFPFTKGENVQAYEIKAFSDHSHPILIELDEEN</sequence>
<gene>
    <name evidence="2" type="ORF">ES675_00040</name>
</gene>
<dbReference type="Pfam" id="PF19512">
    <property type="entry name" value="DUF6046"/>
    <property type="match status" value="1"/>
</dbReference>
<name>A0A5D0R0F6_9FLAO</name>
<dbReference type="InterPro" id="IPR046109">
    <property type="entry name" value="DUF6046"/>
</dbReference>
<comment type="caution">
    <text evidence="2">The sequence shown here is derived from an EMBL/GenBank/DDBJ whole genome shotgun (WGS) entry which is preliminary data.</text>
</comment>
<evidence type="ECO:0000313" key="2">
    <source>
        <dbReference type="EMBL" id="TYB74569.1"/>
    </source>
</evidence>
<accession>A0A5D0R0F6</accession>
<feature type="domain" description="DUF6046" evidence="1">
    <location>
        <begin position="59"/>
        <end position="188"/>
    </location>
</feature>
<keyword evidence="3" id="KW-1185">Reference proteome</keyword>
<reference evidence="2 3" key="1">
    <citation type="submission" date="2019-08" db="EMBL/GenBank/DDBJ databases">
        <title>Genomes of Antarctic Bizionia species.</title>
        <authorList>
            <person name="Bowman J.P."/>
        </authorList>
    </citation>
    <scope>NUCLEOTIDE SEQUENCE [LARGE SCALE GENOMIC DNA]</scope>
    <source>
        <strain evidence="2 3">APA-1</strain>
    </source>
</reference>
<proteinExistence type="predicted"/>
<dbReference type="EMBL" id="VSKL01000001">
    <property type="protein sequence ID" value="TYB74569.1"/>
    <property type="molecule type" value="Genomic_DNA"/>
</dbReference>
<dbReference type="RefSeq" id="WP_066256980.1">
    <property type="nucleotide sequence ID" value="NZ_VSKL01000001.1"/>
</dbReference>
<dbReference type="OrthoDB" id="1069014at2"/>
<protein>
    <recommendedName>
        <fullName evidence="1">DUF6046 domain-containing protein</fullName>
    </recommendedName>
</protein>
<dbReference type="AlphaFoldDB" id="A0A5D0R0F6"/>
<evidence type="ECO:0000259" key="1">
    <source>
        <dbReference type="Pfam" id="PF19512"/>
    </source>
</evidence>
<evidence type="ECO:0000313" key="3">
    <source>
        <dbReference type="Proteomes" id="UP000324358"/>
    </source>
</evidence>
<dbReference type="Proteomes" id="UP000324358">
    <property type="component" value="Unassembled WGS sequence"/>
</dbReference>
<organism evidence="2 3">
    <name type="scientific">Bizionia algoritergicola</name>
    <dbReference type="NCBI Taxonomy" id="291187"/>
    <lineage>
        <taxon>Bacteria</taxon>
        <taxon>Pseudomonadati</taxon>
        <taxon>Bacteroidota</taxon>
        <taxon>Flavobacteriia</taxon>
        <taxon>Flavobacteriales</taxon>
        <taxon>Flavobacteriaceae</taxon>
        <taxon>Bizionia</taxon>
    </lineage>
</organism>